<accession>A0A0F9RD08</accession>
<protein>
    <submittedName>
        <fullName evidence="1">Uncharacterized protein</fullName>
    </submittedName>
</protein>
<organism evidence="1">
    <name type="scientific">marine sediment metagenome</name>
    <dbReference type="NCBI Taxonomy" id="412755"/>
    <lineage>
        <taxon>unclassified sequences</taxon>
        <taxon>metagenomes</taxon>
        <taxon>ecological metagenomes</taxon>
    </lineage>
</organism>
<sequence>MTNQMVAKIQGRDAPRYYDPLVLEASVNRQVRPRIHETARQFLRFKIWWVVHPVEVGLLHFFLGDSVR</sequence>
<name>A0A0F9RD08_9ZZZZ</name>
<evidence type="ECO:0000313" key="1">
    <source>
        <dbReference type="EMBL" id="KKN23021.1"/>
    </source>
</evidence>
<dbReference type="EMBL" id="LAZR01003012">
    <property type="protein sequence ID" value="KKN23021.1"/>
    <property type="molecule type" value="Genomic_DNA"/>
</dbReference>
<comment type="caution">
    <text evidence="1">The sequence shown here is derived from an EMBL/GenBank/DDBJ whole genome shotgun (WGS) entry which is preliminary data.</text>
</comment>
<gene>
    <name evidence="1" type="ORF">LCGC14_0909430</name>
</gene>
<reference evidence="1" key="1">
    <citation type="journal article" date="2015" name="Nature">
        <title>Complex archaea that bridge the gap between prokaryotes and eukaryotes.</title>
        <authorList>
            <person name="Spang A."/>
            <person name="Saw J.H."/>
            <person name="Jorgensen S.L."/>
            <person name="Zaremba-Niedzwiedzka K."/>
            <person name="Martijn J."/>
            <person name="Lind A.E."/>
            <person name="van Eijk R."/>
            <person name="Schleper C."/>
            <person name="Guy L."/>
            <person name="Ettema T.J."/>
        </authorList>
    </citation>
    <scope>NUCLEOTIDE SEQUENCE</scope>
</reference>
<dbReference type="AlphaFoldDB" id="A0A0F9RD08"/>
<proteinExistence type="predicted"/>